<dbReference type="PANTHER" id="PTHR10906">
    <property type="entry name" value="SECY/SEC61-ALPHA FAMILY MEMBER"/>
    <property type="match status" value="1"/>
</dbReference>
<dbReference type="NCBIfam" id="TIGR00967">
    <property type="entry name" value="3a0501s007"/>
    <property type="match status" value="1"/>
</dbReference>
<evidence type="ECO:0000313" key="12">
    <source>
        <dbReference type="EMBL" id="OGF53010.1"/>
    </source>
</evidence>
<dbReference type="Proteomes" id="UP000179157">
    <property type="component" value="Unassembled WGS sequence"/>
</dbReference>
<dbReference type="HAMAP" id="MF_01465">
    <property type="entry name" value="SecY"/>
    <property type="match status" value="1"/>
</dbReference>
<feature type="transmembrane region" description="Helical" evidence="10">
    <location>
        <begin position="257"/>
        <end position="279"/>
    </location>
</feature>
<comment type="caution">
    <text evidence="10">Lacks conserved residue(s) required for the propagation of feature annotation.</text>
</comment>
<evidence type="ECO:0000256" key="4">
    <source>
        <dbReference type="ARBA" id="ARBA00022692"/>
    </source>
</evidence>
<dbReference type="GO" id="GO:0006605">
    <property type="term" value="P:protein targeting"/>
    <property type="evidence" value="ECO:0007669"/>
    <property type="project" value="UniProtKB-UniRule"/>
</dbReference>
<evidence type="ECO:0000256" key="7">
    <source>
        <dbReference type="ARBA" id="ARBA00023010"/>
    </source>
</evidence>
<dbReference type="AlphaFoldDB" id="A0A1F5UPH5"/>
<feature type="transmembrane region" description="Helical" evidence="10">
    <location>
        <begin position="148"/>
        <end position="168"/>
    </location>
</feature>
<reference evidence="12 13" key="1">
    <citation type="journal article" date="2016" name="Nat. Commun.">
        <title>Thousands of microbial genomes shed light on interconnected biogeochemical processes in an aquifer system.</title>
        <authorList>
            <person name="Anantharaman K."/>
            <person name="Brown C.T."/>
            <person name="Hug L.A."/>
            <person name="Sharon I."/>
            <person name="Castelle C.J."/>
            <person name="Probst A.J."/>
            <person name="Thomas B.C."/>
            <person name="Singh A."/>
            <person name="Wilkins M.J."/>
            <person name="Karaoz U."/>
            <person name="Brodie E.L."/>
            <person name="Williams K.H."/>
            <person name="Hubbard S.S."/>
            <person name="Banfield J.F."/>
        </authorList>
    </citation>
    <scope>NUCLEOTIDE SEQUENCE [LARGE SCALE GENOMIC DNA]</scope>
    <source>
        <strain evidence="13">RBG_16_55_9</strain>
    </source>
</reference>
<dbReference type="GO" id="GO:0043952">
    <property type="term" value="P:protein transport by the Sec complex"/>
    <property type="evidence" value="ECO:0007669"/>
    <property type="project" value="UniProtKB-UniRule"/>
</dbReference>
<dbReference type="STRING" id="1817864.A2Z21_08590"/>
<keyword evidence="5 10" id="KW-0653">Protein transport</keyword>
<feature type="transmembrane region" description="Helical" evidence="10">
    <location>
        <begin position="180"/>
        <end position="201"/>
    </location>
</feature>
<dbReference type="GO" id="GO:0065002">
    <property type="term" value="P:intracellular protein transmembrane transport"/>
    <property type="evidence" value="ECO:0007669"/>
    <property type="project" value="UniProtKB-UniRule"/>
</dbReference>
<keyword evidence="10" id="KW-1003">Cell membrane</keyword>
<keyword evidence="7 10" id="KW-0811">Translocation</keyword>
<comment type="similarity">
    <text evidence="2 10 11">Belongs to the SecY/SEC61-alpha family.</text>
</comment>
<keyword evidence="8 10" id="KW-0472">Membrane</keyword>
<evidence type="ECO:0000256" key="8">
    <source>
        <dbReference type="ARBA" id="ARBA00023136"/>
    </source>
</evidence>
<evidence type="ECO:0000256" key="9">
    <source>
        <dbReference type="ARBA" id="ARBA00039733"/>
    </source>
</evidence>
<organism evidence="12 13">
    <name type="scientific">Fraserbacteria sp. (strain RBG_16_55_9)</name>
    <dbReference type="NCBI Taxonomy" id="1817864"/>
    <lineage>
        <taxon>Bacteria</taxon>
        <taxon>Candidatus Fraseribacteriota</taxon>
    </lineage>
</organism>
<proteinExistence type="inferred from homology"/>
<dbReference type="PIRSF" id="PIRSF004557">
    <property type="entry name" value="SecY"/>
    <property type="match status" value="1"/>
</dbReference>
<evidence type="ECO:0000256" key="10">
    <source>
        <dbReference type="HAMAP-Rule" id="MF_01465"/>
    </source>
</evidence>
<feature type="transmembrane region" description="Helical" evidence="10">
    <location>
        <begin position="213"/>
        <end position="236"/>
    </location>
</feature>
<evidence type="ECO:0000256" key="2">
    <source>
        <dbReference type="ARBA" id="ARBA00005751"/>
    </source>
</evidence>
<feature type="transmembrane region" description="Helical" evidence="10">
    <location>
        <begin position="115"/>
        <end position="136"/>
    </location>
</feature>
<dbReference type="GO" id="GO:0005886">
    <property type="term" value="C:plasma membrane"/>
    <property type="evidence" value="ECO:0007669"/>
    <property type="project" value="UniProtKB-SubCell"/>
</dbReference>
<evidence type="ECO:0000256" key="1">
    <source>
        <dbReference type="ARBA" id="ARBA00004141"/>
    </source>
</evidence>
<dbReference type="SUPFAM" id="SSF103491">
    <property type="entry name" value="Preprotein translocase SecY subunit"/>
    <property type="match status" value="1"/>
</dbReference>
<dbReference type="FunFam" id="1.10.3370.10:FF:000001">
    <property type="entry name" value="Preprotein translocase subunit SecY"/>
    <property type="match status" value="1"/>
</dbReference>
<dbReference type="Gene3D" id="1.10.3370.10">
    <property type="entry name" value="SecY subunit domain"/>
    <property type="match status" value="1"/>
</dbReference>
<evidence type="ECO:0000256" key="3">
    <source>
        <dbReference type="ARBA" id="ARBA00022448"/>
    </source>
</evidence>
<dbReference type="PRINTS" id="PR00303">
    <property type="entry name" value="SECYTRNLCASE"/>
</dbReference>
<feature type="transmembrane region" description="Helical" evidence="10">
    <location>
        <begin position="48"/>
        <end position="68"/>
    </location>
</feature>
<feature type="transmembrane region" description="Helical" evidence="10">
    <location>
        <begin position="18"/>
        <end position="36"/>
    </location>
</feature>
<dbReference type="InterPro" id="IPR002208">
    <property type="entry name" value="SecY/SEC61-alpha"/>
</dbReference>
<evidence type="ECO:0000256" key="6">
    <source>
        <dbReference type="ARBA" id="ARBA00022989"/>
    </source>
</evidence>
<feature type="transmembrane region" description="Helical" evidence="10">
    <location>
        <begin position="314"/>
        <end position="336"/>
    </location>
</feature>
<dbReference type="EMBL" id="MFGX01000122">
    <property type="protein sequence ID" value="OGF53010.1"/>
    <property type="molecule type" value="Genomic_DNA"/>
</dbReference>
<accession>A0A1F5UPH5</accession>
<comment type="subunit">
    <text evidence="10">Component of the Sec protein translocase complex. Heterotrimer consisting of SecY, SecE and SecG subunits. The heterotrimers can form oligomers, although 1 heterotrimer is thought to be able to translocate proteins. Interacts with the ribosome. Interacts with SecDF, and other proteins may be involved. Interacts with SecA.</text>
</comment>
<evidence type="ECO:0000256" key="5">
    <source>
        <dbReference type="ARBA" id="ARBA00022927"/>
    </source>
</evidence>
<dbReference type="Pfam" id="PF00344">
    <property type="entry name" value="SecY"/>
    <property type="match status" value="1"/>
</dbReference>
<feature type="transmembrane region" description="Helical" evidence="10">
    <location>
        <begin position="372"/>
        <end position="390"/>
    </location>
</feature>
<keyword evidence="6 10" id="KW-1133">Transmembrane helix</keyword>
<comment type="subcellular location">
    <subcellularLocation>
        <location evidence="10">Cell membrane</location>
        <topology evidence="10">Multi-pass membrane protein</topology>
    </subcellularLocation>
    <subcellularLocation>
        <location evidence="1">Membrane</location>
        <topology evidence="1">Multi-pass membrane protein</topology>
    </subcellularLocation>
</comment>
<feature type="transmembrane region" description="Helical" evidence="10">
    <location>
        <begin position="396"/>
        <end position="415"/>
    </location>
</feature>
<evidence type="ECO:0000256" key="11">
    <source>
        <dbReference type="RuleBase" id="RU004349"/>
    </source>
</evidence>
<comment type="caution">
    <text evidence="12">The sequence shown here is derived from an EMBL/GenBank/DDBJ whole genome shotgun (WGS) entry which is preliminary data.</text>
</comment>
<gene>
    <name evidence="10" type="primary">secY</name>
    <name evidence="12" type="ORF">A2Z21_08590</name>
</gene>
<feature type="transmembrane region" description="Helical" evidence="10">
    <location>
        <begin position="74"/>
        <end position="95"/>
    </location>
</feature>
<dbReference type="InterPro" id="IPR023201">
    <property type="entry name" value="SecY_dom_sf"/>
</dbReference>
<keyword evidence="3 10" id="KW-0813">Transport</keyword>
<name>A0A1F5UPH5_FRAXR</name>
<protein>
    <recommendedName>
        <fullName evidence="9 10">Protein translocase subunit SecY</fullName>
    </recommendedName>
</protein>
<dbReference type="InterPro" id="IPR026593">
    <property type="entry name" value="SecY"/>
</dbReference>
<evidence type="ECO:0000313" key="13">
    <source>
        <dbReference type="Proteomes" id="UP000179157"/>
    </source>
</evidence>
<keyword evidence="4 10" id="KW-0812">Transmembrane</keyword>
<sequence length="444" mass="48271">MFEGILQAFTIPEVRKRILFTLGAFAIFRLGAWIPVPGVDPEQVRSFFQNALGGGILGFLNLFTGQAFENFSLFALGVIPYINASIIMSLLQSVIPYFKELQKQGEEGRKIIQRYVRYGTVGLALLQALGISFVISNQGLLMSGVSPVLFYFTSVVTLTASTIFLMWLGERITENGIGRGVSMIIMAGIIAGYPGFLNQTIVSLSPGGGTHPIWAIALIAMFVIVVAGVVLIQLGARRIDIQYAKRMVRGRVYGGQNTYIPFGVNQGGVIPIIFAAAILTLPQTLVTLPAISNLVAGGPDWLQALSADLQRGGWIYLAMYGLMIIFFTYFYSSIVFNPQDLADNLRRWGGFIPGIRPGKSTSDYVERIQTRLLTIGALFLASIALLPYIVTNASGLSAFFALGGTSILIVVGVGVDTVKQIEAHMVERHYESLIRKGAVLGRKI</sequence>
<comment type="function">
    <text evidence="10">The central subunit of the protein translocation channel SecYEG. Consists of two halves formed by TMs 1-5 and 6-10. These two domains form a lateral gate at the front which open onto the bilayer between TMs 2 and 7, and are clamped together by SecE at the back. The channel is closed by both a pore ring composed of hydrophobic SecY resides and a short helix (helix 2A) on the extracellular side of the membrane which forms a plug. The plug probably moves laterally to allow the channel to open. The ring and the pore may move independently.</text>
</comment>